<feature type="transmembrane region" description="Helical" evidence="6">
    <location>
        <begin position="52"/>
        <end position="72"/>
    </location>
</feature>
<comment type="caution">
    <text evidence="8">The sequence shown here is derived from an EMBL/GenBank/DDBJ whole genome shotgun (WGS) entry which is preliminary data.</text>
</comment>
<evidence type="ECO:0000313" key="8">
    <source>
        <dbReference type="EMBL" id="KRK38862.1"/>
    </source>
</evidence>
<evidence type="ECO:0000256" key="6">
    <source>
        <dbReference type="SAM" id="Phobius"/>
    </source>
</evidence>
<keyword evidence="9" id="KW-1185">Reference proteome</keyword>
<keyword evidence="5 6" id="KW-0472">Membrane</keyword>
<feature type="transmembrane region" description="Helical" evidence="6">
    <location>
        <begin position="93"/>
        <end position="113"/>
    </location>
</feature>
<dbReference type="GO" id="GO:0005886">
    <property type="term" value="C:plasma membrane"/>
    <property type="evidence" value="ECO:0007669"/>
    <property type="project" value="TreeGrafter"/>
</dbReference>
<evidence type="ECO:0000256" key="4">
    <source>
        <dbReference type="ARBA" id="ARBA00022989"/>
    </source>
</evidence>
<comment type="similarity">
    <text evidence="2">Belongs to the GtrA family.</text>
</comment>
<evidence type="ECO:0000313" key="9">
    <source>
        <dbReference type="Proteomes" id="UP000050909"/>
    </source>
</evidence>
<dbReference type="PANTHER" id="PTHR38459:SF5">
    <property type="entry name" value="CELL WALL TEICHOIC ACID GLYCOSYLATION PROTEIN GTCA"/>
    <property type="match status" value="1"/>
</dbReference>
<keyword evidence="4 6" id="KW-1133">Transmembrane helix</keyword>
<reference evidence="8 9" key="1">
    <citation type="journal article" date="2015" name="Genome Announc.">
        <title>Expanding the biotechnology potential of lactobacilli through comparative genomics of 213 strains and associated genera.</title>
        <authorList>
            <person name="Sun Z."/>
            <person name="Harris H.M."/>
            <person name="McCann A."/>
            <person name="Guo C."/>
            <person name="Argimon S."/>
            <person name="Zhang W."/>
            <person name="Yang X."/>
            <person name="Jeffery I.B."/>
            <person name="Cooney J.C."/>
            <person name="Kagawa T.F."/>
            <person name="Liu W."/>
            <person name="Song Y."/>
            <person name="Salvetti E."/>
            <person name="Wrobel A."/>
            <person name="Rasinkangas P."/>
            <person name="Parkhill J."/>
            <person name="Rea M.C."/>
            <person name="O'Sullivan O."/>
            <person name="Ritari J."/>
            <person name="Douillard F.P."/>
            <person name="Paul Ross R."/>
            <person name="Yang R."/>
            <person name="Briner A.E."/>
            <person name="Felis G.E."/>
            <person name="de Vos W.M."/>
            <person name="Barrangou R."/>
            <person name="Klaenhammer T.R."/>
            <person name="Caufield P.W."/>
            <person name="Cui Y."/>
            <person name="Zhang H."/>
            <person name="O'Toole P.W."/>
        </authorList>
    </citation>
    <scope>NUCLEOTIDE SEQUENCE [LARGE SCALE GENOMIC DNA]</scope>
    <source>
        <strain evidence="8 9">DSM 20534</strain>
    </source>
</reference>
<accession>A0A0R1GXJ6</accession>
<feature type="transmembrane region" description="Helical" evidence="6">
    <location>
        <begin position="119"/>
        <end position="137"/>
    </location>
</feature>
<comment type="subcellular location">
    <subcellularLocation>
        <location evidence="1">Membrane</location>
        <topology evidence="1">Multi-pass membrane protein</topology>
    </subcellularLocation>
</comment>
<evidence type="ECO:0000256" key="1">
    <source>
        <dbReference type="ARBA" id="ARBA00004141"/>
    </source>
</evidence>
<dbReference type="Pfam" id="PF04138">
    <property type="entry name" value="GtrA_DPMS_TM"/>
    <property type="match status" value="1"/>
</dbReference>
<dbReference type="InterPro" id="IPR007267">
    <property type="entry name" value="GtrA_DPMS_TM"/>
</dbReference>
<dbReference type="PANTHER" id="PTHR38459">
    <property type="entry name" value="PROPHAGE BACTOPRENOL-LINKED GLUCOSE TRANSLOCASE HOMOLOG"/>
    <property type="match status" value="1"/>
</dbReference>
<proteinExistence type="inferred from homology"/>
<dbReference type="EMBL" id="AZCV01000001">
    <property type="protein sequence ID" value="KRK38862.1"/>
    <property type="molecule type" value="Genomic_DNA"/>
</dbReference>
<sequence>MEKIVGEVSHLFHKYQELISYAFFGVLTTLVNIVSFFLLQQFSSGHYLVNNTIAWFISVLFAFVTNKLFVFNSKSWAIKLVIKEIILFFGTRFATLIVDDGIMALGVSILGISSGITKIIDQVIVIALNFVLSKLSFKPKQTK</sequence>
<dbReference type="PATRIC" id="fig|1423722.3.peg.564"/>
<evidence type="ECO:0000259" key="7">
    <source>
        <dbReference type="Pfam" id="PF04138"/>
    </source>
</evidence>
<protein>
    <recommendedName>
        <fullName evidence="7">GtrA/DPMS transmembrane domain-containing protein</fullName>
    </recommendedName>
</protein>
<evidence type="ECO:0000256" key="5">
    <source>
        <dbReference type="ARBA" id="ARBA00023136"/>
    </source>
</evidence>
<name>A0A0R1GXJ6_9LACO</name>
<feature type="transmembrane region" description="Helical" evidence="6">
    <location>
        <begin position="21"/>
        <end position="40"/>
    </location>
</feature>
<keyword evidence="3 6" id="KW-0812">Transmembrane</keyword>
<evidence type="ECO:0000256" key="3">
    <source>
        <dbReference type="ARBA" id="ARBA00022692"/>
    </source>
</evidence>
<organism evidence="8 9">
    <name type="scientific">Amylolactobacillus amylotrophicus DSM 20534</name>
    <dbReference type="NCBI Taxonomy" id="1423722"/>
    <lineage>
        <taxon>Bacteria</taxon>
        <taxon>Bacillati</taxon>
        <taxon>Bacillota</taxon>
        <taxon>Bacilli</taxon>
        <taxon>Lactobacillales</taxon>
        <taxon>Lactobacillaceae</taxon>
        <taxon>Amylolactobacillus</taxon>
    </lineage>
</organism>
<dbReference type="GO" id="GO:0000271">
    <property type="term" value="P:polysaccharide biosynthetic process"/>
    <property type="evidence" value="ECO:0007669"/>
    <property type="project" value="InterPro"/>
</dbReference>
<gene>
    <name evidence="8" type="ORF">FC62_GL000554</name>
</gene>
<feature type="domain" description="GtrA/DPMS transmembrane" evidence="7">
    <location>
        <begin position="21"/>
        <end position="135"/>
    </location>
</feature>
<evidence type="ECO:0000256" key="2">
    <source>
        <dbReference type="ARBA" id="ARBA00009399"/>
    </source>
</evidence>
<dbReference type="InterPro" id="IPR051401">
    <property type="entry name" value="GtrA_CellWall_Glycosyl"/>
</dbReference>
<dbReference type="AlphaFoldDB" id="A0A0R1GXJ6"/>
<dbReference type="Proteomes" id="UP000050909">
    <property type="component" value="Unassembled WGS sequence"/>
</dbReference>
<dbReference type="RefSeq" id="WP_054745836.1">
    <property type="nucleotide sequence ID" value="NZ_AZCV01000001.1"/>
</dbReference>